<reference evidence="1 2" key="1">
    <citation type="submission" date="2014-04" db="EMBL/GenBank/DDBJ databases">
        <authorList>
            <consortium name="DOE Joint Genome Institute"/>
            <person name="Kuo A."/>
            <person name="Kohler A."/>
            <person name="Jargeat P."/>
            <person name="Nagy L.G."/>
            <person name="Floudas D."/>
            <person name="Copeland A."/>
            <person name="Barry K.W."/>
            <person name="Cichocki N."/>
            <person name="Veneault-Fourrey C."/>
            <person name="LaButti K."/>
            <person name="Lindquist E.A."/>
            <person name="Lipzen A."/>
            <person name="Lundell T."/>
            <person name="Morin E."/>
            <person name="Murat C."/>
            <person name="Sun H."/>
            <person name="Tunlid A."/>
            <person name="Henrissat B."/>
            <person name="Grigoriev I.V."/>
            <person name="Hibbett D.S."/>
            <person name="Martin F."/>
            <person name="Nordberg H.P."/>
            <person name="Cantor M.N."/>
            <person name="Hua S.X."/>
        </authorList>
    </citation>
    <scope>NUCLEOTIDE SEQUENCE [LARGE SCALE GENOMIC DNA]</scope>
    <source>
        <strain evidence="1 2">Ve08.2h10</strain>
    </source>
</reference>
<evidence type="ECO:0000313" key="1">
    <source>
        <dbReference type="EMBL" id="KIK76022.1"/>
    </source>
</evidence>
<name>A0A0D0BXY3_9AGAM</name>
<protein>
    <submittedName>
        <fullName evidence="1">Uncharacterized protein</fullName>
    </submittedName>
</protein>
<feature type="non-terminal residue" evidence="1">
    <location>
        <position position="1"/>
    </location>
</feature>
<accession>A0A0D0BXY3</accession>
<gene>
    <name evidence="1" type="ORF">PAXRUDRAFT_171073</name>
</gene>
<evidence type="ECO:0000313" key="2">
    <source>
        <dbReference type="Proteomes" id="UP000054538"/>
    </source>
</evidence>
<proteinExistence type="predicted"/>
<dbReference type="AlphaFoldDB" id="A0A0D0BXY3"/>
<dbReference type="Proteomes" id="UP000054538">
    <property type="component" value="Unassembled WGS sequence"/>
</dbReference>
<keyword evidence="2" id="KW-1185">Reference proteome</keyword>
<dbReference type="EMBL" id="KN827717">
    <property type="protein sequence ID" value="KIK76022.1"/>
    <property type="molecule type" value="Genomic_DNA"/>
</dbReference>
<dbReference type="OrthoDB" id="2689385at2759"/>
<sequence>GGQMVYVVPLIIFMDNVSGNISKQWNKHYVIYMLNTNLPCKMLDKEFHVWFVMSSLHASPMELMHGMKQSIL</sequence>
<dbReference type="InParanoid" id="A0A0D0BXY3"/>
<organism evidence="1 2">
    <name type="scientific">Paxillus rubicundulus Ve08.2h10</name>
    <dbReference type="NCBI Taxonomy" id="930991"/>
    <lineage>
        <taxon>Eukaryota</taxon>
        <taxon>Fungi</taxon>
        <taxon>Dikarya</taxon>
        <taxon>Basidiomycota</taxon>
        <taxon>Agaricomycotina</taxon>
        <taxon>Agaricomycetes</taxon>
        <taxon>Agaricomycetidae</taxon>
        <taxon>Boletales</taxon>
        <taxon>Paxilineae</taxon>
        <taxon>Paxillaceae</taxon>
        <taxon>Paxillus</taxon>
    </lineage>
</organism>
<reference evidence="2" key="2">
    <citation type="submission" date="2015-01" db="EMBL/GenBank/DDBJ databases">
        <title>Evolutionary Origins and Diversification of the Mycorrhizal Mutualists.</title>
        <authorList>
            <consortium name="DOE Joint Genome Institute"/>
            <consortium name="Mycorrhizal Genomics Consortium"/>
            <person name="Kohler A."/>
            <person name="Kuo A."/>
            <person name="Nagy L.G."/>
            <person name="Floudas D."/>
            <person name="Copeland A."/>
            <person name="Barry K.W."/>
            <person name="Cichocki N."/>
            <person name="Veneault-Fourrey C."/>
            <person name="LaButti K."/>
            <person name="Lindquist E.A."/>
            <person name="Lipzen A."/>
            <person name="Lundell T."/>
            <person name="Morin E."/>
            <person name="Murat C."/>
            <person name="Riley R."/>
            <person name="Ohm R."/>
            <person name="Sun H."/>
            <person name="Tunlid A."/>
            <person name="Henrissat B."/>
            <person name="Grigoriev I.V."/>
            <person name="Hibbett D.S."/>
            <person name="Martin F."/>
        </authorList>
    </citation>
    <scope>NUCLEOTIDE SEQUENCE [LARGE SCALE GENOMIC DNA]</scope>
    <source>
        <strain evidence="2">Ve08.2h10</strain>
    </source>
</reference>
<dbReference type="HOGENOM" id="CLU_185499_0_0_1"/>